<keyword evidence="3" id="KW-1185">Reference proteome</keyword>
<keyword evidence="1" id="KW-0472">Membrane</keyword>
<sequence length="86" mass="10041">MNFNNRKFTLFVRTISGIVLGLIAIDIIFFNHKYICQNRFTGLIAGIAGVLVQYKVDYAKKSFKERLLIIISILIIASILYFFWYK</sequence>
<keyword evidence="1" id="KW-1133">Transmembrane helix</keyword>
<protein>
    <submittedName>
        <fullName evidence="2">Uncharacterized protein</fullName>
    </submittedName>
</protein>
<evidence type="ECO:0000313" key="3">
    <source>
        <dbReference type="Proteomes" id="UP000184080"/>
    </source>
</evidence>
<accession>A0A1M6F798</accession>
<proteinExistence type="predicted"/>
<dbReference type="Proteomes" id="UP000184080">
    <property type="component" value="Unassembled WGS sequence"/>
</dbReference>
<feature type="transmembrane region" description="Helical" evidence="1">
    <location>
        <begin position="66"/>
        <end position="84"/>
    </location>
</feature>
<evidence type="ECO:0000313" key="2">
    <source>
        <dbReference type="EMBL" id="SHI93532.1"/>
    </source>
</evidence>
<dbReference type="EMBL" id="FQZO01000002">
    <property type="protein sequence ID" value="SHI93532.1"/>
    <property type="molecule type" value="Genomic_DNA"/>
</dbReference>
<keyword evidence="1" id="KW-0812">Transmembrane</keyword>
<dbReference type="AlphaFoldDB" id="A0A1M6F798"/>
<name>A0A1M6F798_9CLOT</name>
<dbReference type="RefSeq" id="WP_073005709.1">
    <property type="nucleotide sequence ID" value="NZ_FQZO01000002.1"/>
</dbReference>
<reference evidence="2 3" key="1">
    <citation type="submission" date="2016-11" db="EMBL/GenBank/DDBJ databases">
        <authorList>
            <person name="Jaros S."/>
            <person name="Januszkiewicz K."/>
            <person name="Wedrychowicz H."/>
        </authorList>
    </citation>
    <scope>NUCLEOTIDE SEQUENCE [LARGE SCALE GENOMIC DNA]</scope>
    <source>
        <strain evidence="2 3">DSM 21864</strain>
    </source>
</reference>
<organism evidence="2 3">
    <name type="scientific">Clostridium amylolyticum</name>
    <dbReference type="NCBI Taxonomy" id="1121298"/>
    <lineage>
        <taxon>Bacteria</taxon>
        <taxon>Bacillati</taxon>
        <taxon>Bacillota</taxon>
        <taxon>Clostridia</taxon>
        <taxon>Eubacteriales</taxon>
        <taxon>Clostridiaceae</taxon>
        <taxon>Clostridium</taxon>
    </lineage>
</organism>
<feature type="transmembrane region" description="Helical" evidence="1">
    <location>
        <begin position="12"/>
        <end position="31"/>
    </location>
</feature>
<evidence type="ECO:0000256" key="1">
    <source>
        <dbReference type="SAM" id="Phobius"/>
    </source>
</evidence>
<gene>
    <name evidence="2" type="ORF">SAMN05444401_1830</name>
</gene>